<dbReference type="EMBL" id="JADKMY010000001">
    <property type="protein sequence ID" value="MBF4552821.1"/>
    <property type="molecule type" value="Genomic_DNA"/>
</dbReference>
<evidence type="ECO:0000313" key="3">
    <source>
        <dbReference type="Proteomes" id="UP000635902"/>
    </source>
</evidence>
<keyword evidence="1" id="KW-0472">Membrane</keyword>
<name>A0ABR9ZIB2_9CORY</name>
<accession>A0ABR9ZIB2</accession>
<comment type="caution">
    <text evidence="2">The sequence shown here is derived from an EMBL/GenBank/DDBJ whole genome shotgun (WGS) entry which is preliminary data.</text>
</comment>
<organism evidence="2 3">
    <name type="scientific">Corynebacterium suicordis DSM 45110</name>
    <dbReference type="NCBI Taxonomy" id="1121369"/>
    <lineage>
        <taxon>Bacteria</taxon>
        <taxon>Bacillati</taxon>
        <taxon>Actinomycetota</taxon>
        <taxon>Actinomycetes</taxon>
        <taxon>Mycobacteriales</taxon>
        <taxon>Corynebacteriaceae</taxon>
        <taxon>Corynebacterium</taxon>
    </lineage>
</organism>
<keyword evidence="3" id="KW-1185">Reference proteome</keyword>
<keyword evidence="1" id="KW-1133">Transmembrane helix</keyword>
<keyword evidence="1" id="KW-0812">Transmembrane</keyword>
<evidence type="ECO:0000313" key="2">
    <source>
        <dbReference type="EMBL" id="MBF4552821.1"/>
    </source>
</evidence>
<feature type="transmembrane region" description="Helical" evidence="1">
    <location>
        <begin position="108"/>
        <end position="133"/>
    </location>
</feature>
<reference evidence="2 3" key="1">
    <citation type="submission" date="2020-10" db="EMBL/GenBank/DDBJ databases">
        <title>Novel species in genus Corynebacterium.</title>
        <authorList>
            <person name="Zhang G."/>
        </authorList>
    </citation>
    <scope>NUCLEOTIDE SEQUENCE [LARGE SCALE GENOMIC DNA]</scope>
    <source>
        <strain evidence="2 3">DSM 45110</strain>
    </source>
</reference>
<dbReference type="RefSeq" id="WP_194555696.1">
    <property type="nucleotide sequence ID" value="NZ_JADKMY010000001.1"/>
</dbReference>
<evidence type="ECO:0000256" key="1">
    <source>
        <dbReference type="SAM" id="Phobius"/>
    </source>
</evidence>
<proteinExistence type="predicted"/>
<protein>
    <submittedName>
        <fullName evidence="2">DUF3592 domain-containing protein</fullName>
    </submittedName>
</protein>
<feature type="transmembrane region" description="Helical" evidence="1">
    <location>
        <begin position="14"/>
        <end position="35"/>
    </location>
</feature>
<sequence>MSGQPRPFRRAKQVVLGLTVFILLVCAGMVVTAVIDDYTISKDRRTAVAEVTDTGMMRTSVRFRDEDGTYHQPSAGLKYPTGLEAGDNVRVEYSAKDPTKVKVEGRTWLLSLMPAGSSMLLGLLVSGLLFGLIRVMEKRKVT</sequence>
<gene>
    <name evidence="2" type="ORF">IRY30_01820</name>
</gene>
<dbReference type="Proteomes" id="UP000635902">
    <property type="component" value="Unassembled WGS sequence"/>
</dbReference>